<keyword evidence="2" id="KW-1185">Reference proteome</keyword>
<dbReference type="STRING" id="546414.Deide_22521"/>
<dbReference type="HOGENOM" id="CLU_2286863_0_0_0"/>
<organism evidence="1 2">
    <name type="scientific">Deinococcus deserti (strain DSM 17065 / CIP 109153 / LMG 22923 / VCD115)</name>
    <dbReference type="NCBI Taxonomy" id="546414"/>
    <lineage>
        <taxon>Bacteria</taxon>
        <taxon>Thermotogati</taxon>
        <taxon>Deinococcota</taxon>
        <taxon>Deinococci</taxon>
        <taxon>Deinococcales</taxon>
        <taxon>Deinococcaceae</taxon>
        <taxon>Deinococcus</taxon>
    </lineage>
</organism>
<dbReference type="Proteomes" id="UP000002208">
    <property type="component" value="Chromosome"/>
</dbReference>
<dbReference type="EMBL" id="CP001114">
    <property type="protein sequence ID" value="ACO47282.1"/>
    <property type="molecule type" value="Genomic_DNA"/>
</dbReference>
<evidence type="ECO:0000313" key="2">
    <source>
        <dbReference type="Proteomes" id="UP000002208"/>
    </source>
</evidence>
<accession>C1CZN4</accession>
<protein>
    <submittedName>
        <fullName evidence="1">Uncharacterized protein</fullName>
    </submittedName>
</protein>
<proteinExistence type="predicted"/>
<name>C1CZN4_DEIDV</name>
<dbReference type="PaxDb" id="546414-Deide_22521"/>
<dbReference type="RefSeq" id="WP_012694403.1">
    <property type="nucleotide sequence ID" value="NC_012526.1"/>
</dbReference>
<dbReference type="OrthoDB" id="72934at2"/>
<reference evidence="1 2" key="1">
    <citation type="journal article" date="2009" name="PLoS Genet.">
        <title>Alliance of proteomics and genomics to unravel the specificities of Sahara bacterium Deinococcus deserti.</title>
        <authorList>
            <person name="de Groot A."/>
            <person name="Dulermo R."/>
            <person name="Ortet P."/>
            <person name="Blanchard L."/>
            <person name="Guerin P."/>
            <person name="Fernandez B."/>
            <person name="Vacherie B."/>
            <person name="Dossat C."/>
            <person name="Jolivet E."/>
            <person name="Siguier P."/>
            <person name="Chandler M."/>
            <person name="Barakat M."/>
            <person name="Dedieu A."/>
            <person name="Barbe V."/>
            <person name="Heulin T."/>
            <person name="Sommer S."/>
            <person name="Achouak W."/>
            <person name="Armengaud J."/>
        </authorList>
    </citation>
    <scope>NUCLEOTIDE SEQUENCE [LARGE SCALE GENOMIC DNA]</scope>
    <source>
        <strain evidence="2">DSM 17065 / CIP 109153 / LMG 22923 / VCD115</strain>
    </source>
</reference>
<sequence length="101" mass="10870">MTAPIKFGRQATLRPPFYINERTFASTPLSLAEEKALAAIGADPALPETELIEAMLGVLADLLNVRAEVQGAPVTTQWLMENLTPGDLEGIVEYLRSGVGM</sequence>
<gene>
    <name evidence="1" type="ordered locus">Deide_22521</name>
</gene>
<dbReference type="KEGG" id="ddr:Deide_22521"/>
<evidence type="ECO:0000313" key="1">
    <source>
        <dbReference type="EMBL" id="ACO47282.1"/>
    </source>
</evidence>
<dbReference type="AlphaFoldDB" id="C1CZN4"/>